<feature type="domain" description="ZAD" evidence="14">
    <location>
        <begin position="31"/>
        <end position="112"/>
    </location>
</feature>
<dbReference type="OrthoDB" id="414243at2759"/>
<feature type="domain" description="C2H2-type" evidence="13">
    <location>
        <begin position="276"/>
        <end position="303"/>
    </location>
</feature>
<dbReference type="GO" id="GO:0000981">
    <property type="term" value="F:DNA-binding transcription factor activity, RNA polymerase II-specific"/>
    <property type="evidence" value="ECO:0007669"/>
    <property type="project" value="TreeGrafter"/>
</dbReference>
<dbReference type="InterPro" id="IPR050329">
    <property type="entry name" value="GLI_C2H2-zinc-finger"/>
</dbReference>
<dbReference type="InterPro" id="IPR013087">
    <property type="entry name" value="Znf_C2H2_type"/>
</dbReference>
<dbReference type="Proteomes" id="UP000504615">
    <property type="component" value="Unplaced"/>
</dbReference>
<evidence type="ECO:0000256" key="8">
    <source>
        <dbReference type="ARBA" id="ARBA00023163"/>
    </source>
</evidence>
<evidence type="ECO:0000256" key="4">
    <source>
        <dbReference type="ARBA" id="ARBA00022737"/>
    </source>
</evidence>
<dbReference type="Pfam" id="PF00096">
    <property type="entry name" value="zf-C2H2"/>
    <property type="match status" value="4"/>
</dbReference>
<feature type="binding site" evidence="11">
    <location>
        <position position="36"/>
    </location>
    <ligand>
        <name>Zn(2+)</name>
        <dbReference type="ChEBI" id="CHEBI:29105"/>
    </ligand>
</feature>
<dbReference type="Gene3D" id="3.40.1800.20">
    <property type="match status" value="1"/>
</dbReference>
<feature type="domain" description="C2H2-type" evidence="13">
    <location>
        <begin position="447"/>
        <end position="474"/>
    </location>
</feature>
<name>A0A6I9W616_9HYME</name>
<evidence type="ECO:0000256" key="6">
    <source>
        <dbReference type="ARBA" id="ARBA00022833"/>
    </source>
</evidence>
<feature type="binding site" evidence="11">
    <location>
        <position position="88"/>
    </location>
    <ligand>
        <name>Zn(2+)</name>
        <dbReference type="ChEBI" id="CHEBI:29105"/>
    </ligand>
</feature>
<comment type="subcellular location">
    <subcellularLocation>
        <location evidence="1">Nucleus</location>
    </subcellularLocation>
</comment>
<evidence type="ECO:0000256" key="7">
    <source>
        <dbReference type="ARBA" id="ARBA00023015"/>
    </source>
</evidence>
<dbReference type="PROSITE" id="PS50157">
    <property type="entry name" value="ZINC_FINGER_C2H2_2"/>
    <property type="match status" value="11"/>
</dbReference>
<dbReference type="PROSITE" id="PS00028">
    <property type="entry name" value="ZINC_FINGER_C2H2_1"/>
    <property type="match status" value="11"/>
</dbReference>
<dbReference type="Gene3D" id="3.30.160.60">
    <property type="entry name" value="Classic Zinc Finger"/>
    <property type="match status" value="8"/>
</dbReference>
<dbReference type="GO" id="GO:0045944">
    <property type="term" value="P:positive regulation of transcription by RNA polymerase II"/>
    <property type="evidence" value="ECO:0007669"/>
    <property type="project" value="UniProtKB-ARBA"/>
</dbReference>
<feature type="domain" description="C2H2-type" evidence="13">
    <location>
        <begin position="474"/>
        <end position="503"/>
    </location>
</feature>
<evidence type="ECO:0000259" key="14">
    <source>
        <dbReference type="PROSITE" id="PS51915"/>
    </source>
</evidence>
<feature type="domain" description="C2H2-type" evidence="13">
    <location>
        <begin position="590"/>
        <end position="617"/>
    </location>
</feature>
<feature type="region of interest" description="Disordered" evidence="12">
    <location>
        <begin position="417"/>
        <end position="436"/>
    </location>
</feature>
<evidence type="ECO:0000256" key="1">
    <source>
        <dbReference type="ARBA" id="ARBA00004123"/>
    </source>
</evidence>
<evidence type="ECO:0000256" key="12">
    <source>
        <dbReference type="SAM" id="MobiDB-lite"/>
    </source>
</evidence>
<dbReference type="RefSeq" id="XP_011637442.1">
    <property type="nucleotide sequence ID" value="XM_011639140.2"/>
</dbReference>
<dbReference type="SMART" id="SM00355">
    <property type="entry name" value="ZnF_C2H2"/>
    <property type="match status" value="12"/>
</dbReference>
<feature type="domain" description="C2H2-type" evidence="13">
    <location>
        <begin position="302"/>
        <end position="330"/>
    </location>
</feature>
<feature type="binding site" evidence="11">
    <location>
        <position position="33"/>
    </location>
    <ligand>
        <name>Zn(2+)</name>
        <dbReference type="ChEBI" id="CHEBI:29105"/>
    </ligand>
</feature>
<dbReference type="SUPFAM" id="SSF57667">
    <property type="entry name" value="beta-beta-alpha zinc fingers"/>
    <property type="match status" value="8"/>
</dbReference>
<sequence>METEMEKREEDRSYTIQIDNGMLTQANSDTSLCRVCLSMDHNNQCLFHKNWDDPDDADSLELSEKLQLCGGVEVLKDDGLPTSICLKCVINLNIAYDLREQCQKADMELRKLYGKVLYTNIASNCIPTKDQYCQTEFLDVIKSENNGKLNMDNKVNTEKDTIESNIIGHEEISDAFNQIKHPEDVLVDNEIDLDYSNKYKMEYDKIAKKDLYRTRRLAIFKRATSIENLKNHKERQRRYIKKSANVKRDNSDSEYQTKTRNVHSRVDRTSELKLQYKCQKCDRFYSSKKSLERHTSTHNKEFKCDSCDKQFLCLDKLLKHGNLHRTKEKPMPVLCRICNKNFRKTDTMVRHLNVHKKAYPKEVFSILKEIRDKRKLENNPESFEMSLLVATDEDEEMAHDGQLQSENDGTMRELRKRNTRVEQRDSDLVNSDSSNDKSEMFDDASLFHCKHCSKGYRTERSLQRHLLIHDEKKFVCNVCNMKFFRQDRLKSHMDRYGHDESKVCLEPQKPPDDKSAIKLINIWIREELDSDNEGKGFPCRICGKSYDTKKSLMKHQVNTHGKQDECCTTCGTVCNCDKDQEKSNEKSKLYTCEECNKSFEKEIKLQKHLRIHERTKEQQDVNFKRFLCHICSKTFRQNTGLMFHMRTHTGYKPHECRFCGRGFTSNSNCINHERTHTGDRPFVCQYCSAAFAKSCTLKAHITTHTGEANYHCKTCGKSFRRLKYLKEHRFTHTGEKPYACKICGTAYSHSGSLFVHEKKCKAQYNNYQSGVVQNAQQQHQQQQQQQQQQQISYSQSPQTTAGISVASTSSVITPIIATLPQAHLNVINSTLNVQANMDNVQRMNLHTANATTVVSSGLHPSVDISEMSSPVRNFSIIGHMFHT</sequence>
<dbReference type="FunFam" id="3.30.160.60:FF:002343">
    <property type="entry name" value="Zinc finger protein 33A"/>
    <property type="match status" value="1"/>
</dbReference>
<keyword evidence="15" id="KW-1185">Reference proteome</keyword>
<keyword evidence="4" id="KW-0677">Repeat</keyword>
<dbReference type="Pfam" id="PF07776">
    <property type="entry name" value="zf-AD"/>
    <property type="match status" value="1"/>
</dbReference>
<dbReference type="GO" id="GO:0008270">
    <property type="term" value="F:zinc ion binding"/>
    <property type="evidence" value="ECO:0007669"/>
    <property type="project" value="UniProtKB-UniRule"/>
</dbReference>
<evidence type="ECO:0000313" key="16">
    <source>
        <dbReference type="RefSeq" id="XP_011637442.1"/>
    </source>
</evidence>
<accession>A0A6I9W616</accession>
<evidence type="ECO:0000256" key="2">
    <source>
        <dbReference type="ARBA" id="ARBA00006991"/>
    </source>
</evidence>
<evidence type="ECO:0000256" key="9">
    <source>
        <dbReference type="ARBA" id="ARBA00023242"/>
    </source>
</evidence>
<dbReference type="PROSITE" id="PS51915">
    <property type="entry name" value="ZAD"/>
    <property type="match status" value="1"/>
</dbReference>
<keyword evidence="7" id="KW-0805">Transcription regulation</keyword>
<dbReference type="Pfam" id="PF13912">
    <property type="entry name" value="zf-C2H2_6"/>
    <property type="match status" value="1"/>
</dbReference>
<organism evidence="15 16">
    <name type="scientific">Pogonomyrmex barbatus</name>
    <name type="common">red harvester ant</name>
    <dbReference type="NCBI Taxonomy" id="144034"/>
    <lineage>
        <taxon>Eukaryota</taxon>
        <taxon>Metazoa</taxon>
        <taxon>Ecdysozoa</taxon>
        <taxon>Arthropoda</taxon>
        <taxon>Hexapoda</taxon>
        <taxon>Insecta</taxon>
        <taxon>Pterygota</taxon>
        <taxon>Neoptera</taxon>
        <taxon>Endopterygota</taxon>
        <taxon>Hymenoptera</taxon>
        <taxon>Apocrita</taxon>
        <taxon>Aculeata</taxon>
        <taxon>Formicoidea</taxon>
        <taxon>Formicidae</taxon>
        <taxon>Myrmicinae</taxon>
        <taxon>Pogonomyrmex</taxon>
    </lineage>
</organism>
<dbReference type="KEGG" id="pbar:105427431"/>
<feature type="domain" description="C2H2-type" evidence="13">
    <location>
        <begin position="626"/>
        <end position="653"/>
    </location>
</feature>
<proteinExistence type="inferred from homology"/>
<dbReference type="SMART" id="SM00868">
    <property type="entry name" value="zf-AD"/>
    <property type="match status" value="1"/>
</dbReference>
<dbReference type="FunFam" id="3.30.160.60:FF:000193">
    <property type="entry name" value="Zinc finger protein 300"/>
    <property type="match status" value="1"/>
</dbReference>
<dbReference type="InterPro" id="IPR012934">
    <property type="entry name" value="Znf_AD"/>
</dbReference>
<dbReference type="GeneID" id="105427431"/>
<evidence type="ECO:0000256" key="3">
    <source>
        <dbReference type="ARBA" id="ARBA00022723"/>
    </source>
</evidence>
<keyword evidence="8" id="KW-0804">Transcription</keyword>
<comment type="similarity">
    <text evidence="2">Belongs to the krueppel C2H2-type zinc-finger protein family.</text>
</comment>
<evidence type="ECO:0000256" key="5">
    <source>
        <dbReference type="ARBA" id="ARBA00022771"/>
    </source>
</evidence>
<feature type="domain" description="C2H2-type" evidence="13">
    <location>
        <begin position="654"/>
        <end position="681"/>
    </location>
</feature>
<dbReference type="AlphaFoldDB" id="A0A6I9W616"/>
<feature type="domain" description="C2H2-type" evidence="13">
    <location>
        <begin position="537"/>
        <end position="565"/>
    </location>
</feature>
<keyword evidence="5 10" id="KW-0863">Zinc-finger</keyword>
<keyword evidence="6 11" id="KW-0862">Zinc</keyword>
<evidence type="ECO:0000259" key="13">
    <source>
        <dbReference type="PROSITE" id="PS50157"/>
    </source>
</evidence>
<dbReference type="FunFam" id="3.30.160.60:FF:000446">
    <property type="entry name" value="Zinc finger protein"/>
    <property type="match status" value="2"/>
</dbReference>
<dbReference type="PANTHER" id="PTHR19818:SF139">
    <property type="entry name" value="PAIR-RULE PROTEIN ODD-PAIRED"/>
    <property type="match status" value="1"/>
</dbReference>
<dbReference type="PANTHER" id="PTHR19818">
    <property type="entry name" value="ZINC FINGER PROTEIN ZIC AND GLI"/>
    <property type="match status" value="1"/>
</dbReference>
<protein>
    <submittedName>
        <fullName evidence="16">Zinc finger protein 568-like</fullName>
    </submittedName>
</protein>
<dbReference type="GO" id="GO:0000978">
    <property type="term" value="F:RNA polymerase II cis-regulatory region sequence-specific DNA binding"/>
    <property type="evidence" value="ECO:0007669"/>
    <property type="project" value="TreeGrafter"/>
</dbReference>
<feature type="domain" description="C2H2-type" evidence="13">
    <location>
        <begin position="682"/>
        <end position="709"/>
    </location>
</feature>
<feature type="domain" description="C2H2-type" evidence="13">
    <location>
        <begin position="333"/>
        <end position="360"/>
    </location>
</feature>
<evidence type="ECO:0000256" key="11">
    <source>
        <dbReference type="PROSITE-ProRule" id="PRU01263"/>
    </source>
</evidence>
<dbReference type="InterPro" id="IPR036236">
    <property type="entry name" value="Znf_C2H2_sf"/>
</dbReference>
<keyword evidence="9" id="KW-0539">Nucleus</keyword>
<feature type="domain" description="C2H2-type" evidence="13">
    <location>
        <begin position="710"/>
        <end position="737"/>
    </location>
</feature>
<keyword evidence="3 11" id="KW-0479">Metal-binding</keyword>
<evidence type="ECO:0000313" key="15">
    <source>
        <dbReference type="Proteomes" id="UP000504615"/>
    </source>
</evidence>
<reference evidence="16" key="1">
    <citation type="submission" date="2025-08" db="UniProtKB">
        <authorList>
            <consortium name="RefSeq"/>
        </authorList>
    </citation>
    <scope>IDENTIFICATION</scope>
</reference>
<dbReference type="GO" id="GO:0005634">
    <property type="term" value="C:nucleus"/>
    <property type="evidence" value="ECO:0007669"/>
    <property type="project" value="UniProtKB-SubCell"/>
</dbReference>
<gene>
    <name evidence="16" type="primary">LOC105427431</name>
</gene>
<feature type="binding site" evidence="11">
    <location>
        <position position="85"/>
    </location>
    <ligand>
        <name>Zn(2+)</name>
        <dbReference type="ChEBI" id="CHEBI:29105"/>
    </ligand>
</feature>
<evidence type="ECO:0000256" key="10">
    <source>
        <dbReference type="PROSITE-ProRule" id="PRU00042"/>
    </source>
</evidence>
<dbReference type="SUPFAM" id="SSF57716">
    <property type="entry name" value="Glucocorticoid receptor-like (DNA-binding domain)"/>
    <property type="match status" value="1"/>
</dbReference>